<evidence type="ECO:0000259" key="6">
    <source>
        <dbReference type="Pfam" id="PF01095"/>
    </source>
</evidence>
<dbReference type="NCBIfam" id="TIGR04183">
    <property type="entry name" value="Por_Secre_tail"/>
    <property type="match status" value="1"/>
</dbReference>
<dbReference type="InterPro" id="IPR011050">
    <property type="entry name" value="Pectin_lyase_fold/virulence"/>
</dbReference>
<feature type="signal peptide" evidence="5">
    <location>
        <begin position="1"/>
        <end position="22"/>
    </location>
</feature>
<evidence type="ECO:0000256" key="3">
    <source>
        <dbReference type="ARBA" id="ARBA00022801"/>
    </source>
</evidence>
<dbReference type="PANTHER" id="PTHR31321:SF57">
    <property type="entry name" value="PECTINESTERASE 53-RELATED"/>
    <property type="match status" value="1"/>
</dbReference>
<keyword evidence="2 5" id="KW-0732">Signal</keyword>
<dbReference type="PANTHER" id="PTHR31321">
    <property type="entry name" value="ACYL-COA THIOESTER HYDROLASE YBHC-RELATED"/>
    <property type="match status" value="1"/>
</dbReference>
<keyword evidence="9" id="KW-1185">Reference proteome</keyword>
<feature type="domain" description="Secretion system C-terminal sorting" evidence="7">
    <location>
        <begin position="859"/>
        <end position="902"/>
    </location>
</feature>
<evidence type="ECO:0000256" key="2">
    <source>
        <dbReference type="ARBA" id="ARBA00022729"/>
    </source>
</evidence>
<proteinExistence type="inferred from homology"/>
<feature type="domain" description="Pectinesterase catalytic" evidence="6">
    <location>
        <begin position="28"/>
        <end position="345"/>
    </location>
</feature>
<dbReference type="RefSeq" id="WP_346239785.1">
    <property type="nucleotide sequence ID" value="NZ_JAZHYP010000001.1"/>
</dbReference>
<dbReference type="Pfam" id="PF18962">
    <property type="entry name" value="Por_Secre_tail"/>
    <property type="match status" value="1"/>
</dbReference>
<organism evidence="8 9">
    <name type="scientific">Mariniflexile soesokkakense</name>
    <dbReference type="NCBI Taxonomy" id="1343160"/>
    <lineage>
        <taxon>Bacteria</taxon>
        <taxon>Pseudomonadati</taxon>
        <taxon>Bacteroidota</taxon>
        <taxon>Flavobacteriia</taxon>
        <taxon>Flavobacteriales</taxon>
        <taxon>Flavobacteriaceae</taxon>
        <taxon>Mariniflexile</taxon>
    </lineage>
</organism>
<evidence type="ECO:0000259" key="7">
    <source>
        <dbReference type="Pfam" id="PF18962"/>
    </source>
</evidence>
<evidence type="ECO:0000256" key="5">
    <source>
        <dbReference type="SAM" id="SignalP"/>
    </source>
</evidence>
<evidence type="ECO:0000256" key="4">
    <source>
        <dbReference type="ARBA" id="ARBA00023085"/>
    </source>
</evidence>
<accession>A0ABV0A730</accession>
<sequence length="910" mass="97095">MKLLKTLGLFFVGLLLSHATFAQNFSPDIVVDINGTGDFTSLQAAFDAASPGTLATPTIIYVKRGLYEEKLLLPANKIHITLIGESREETIISYGIYNCSTGTVKADLCPDAKVAPYAGNTDLLRTAATLTVMANDFRAENITIQNNAPILGQAQAITLQADRNVFVNCDILAYQDTIYFWMAETSRAYFKGCVIEGRTDYIYGRGVGFFGQCEIRSFGGGWITAPSSTINQTYGFVFYECDLTYKTPSPRAGDDGALVRFGRPWHEYPKVAWLYCTMTDKIHPEGWGDKWNMTYSDTSTDLHLYEWMNTGAGANMSGRANWAGLRAMVNQAEADLYEPEIVLEGSDNWDPTAIAPTVTVYNWDGGAGNNGWLEANNWNPDGVPAASEVANVDGSVTLDANGGSFVADLNLVNGATLDVSSNSSVTLLTLNQSTLSSSANASFSGTIKTKGDVSIDASNNLNITAAIIGVHKITKLGTGIAQVNNGNTGFAGDIVVEAGDLQAKVESALGSSGKITVKTNGKLTIDVSNAMDVNTALYTEGTAQLQLNQDITISEWYIDGVIQNIGQYDTNTNSSTISGSGKIIIGRPSEFTFLGGNWDVANNYSPALLPEAGEKVIVDGVTIEAQGNLFSGDMYVQNGGSIRLRNNTSNSKCLGPVTMYQGTNISYATSGTGFYLVADIILEGDISLLLNSSNTAGSVMDLPGTFSGNSKVTVRNTRDVTYTATAKLGGDNINFTGTWDLTVAAANAGGASAINGFVENAFGNGLIDLAVNNKAIFNHAKCAGDVLKMNIVGSATAVLNVAVIVKEFILNGTPLGNGTYNASTHSGLLSGTGSITVDSSLSIDDKVFLEYNILRVKGNLENLEIYNIMGQSVHQTNSTQEIDLKWLKSGIYIVRFKVDGKQGAVKFYKN</sequence>
<comment type="similarity">
    <text evidence="1">Belongs to the pectinesterase family.</text>
</comment>
<dbReference type="InterPro" id="IPR000070">
    <property type="entry name" value="Pectinesterase_cat"/>
</dbReference>
<evidence type="ECO:0000313" key="8">
    <source>
        <dbReference type="EMBL" id="MEN3322241.1"/>
    </source>
</evidence>
<comment type="caution">
    <text evidence="8">The sequence shown here is derived from an EMBL/GenBank/DDBJ whole genome shotgun (WGS) entry which is preliminary data.</text>
</comment>
<name>A0ABV0A730_9FLAO</name>
<keyword evidence="4" id="KW-0063">Aspartyl esterase</keyword>
<dbReference type="InterPro" id="IPR012334">
    <property type="entry name" value="Pectin_lyas_fold"/>
</dbReference>
<gene>
    <name evidence="8" type="ORF">VP395_00750</name>
</gene>
<dbReference type="Proteomes" id="UP001416393">
    <property type="component" value="Unassembled WGS sequence"/>
</dbReference>
<dbReference type="EMBL" id="JAZHYP010000001">
    <property type="protein sequence ID" value="MEN3322241.1"/>
    <property type="molecule type" value="Genomic_DNA"/>
</dbReference>
<dbReference type="SUPFAM" id="SSF51126">
    <property type="entry name" value="Pectin lyase-like"/>
    <property type="match status" value="1"/>
</dbReference>
<evidence type="ECO:0000256" key="1">
    <source>
        <dbReference type="ARBA" id="ARBA00008891"/>
    </source>
</evidence>
<evidence type="ECO:0000313" key="9">
    <source>
        <dbReference type="Proteomes" id="UP001416393"/>
    </source>
</evidence>
<keyword evidence="3" id="KW-0378">Hydrolase</keyword>
<protein>
    <submittedName>
        <fullName evidence="8">Pectinesterase family protein</fullName>
    </submittedName>
</protein>
<feature type="chain" id="PRO_5047142860" evidence="5">
    <location>
        <begin position="23"/>
        <end position="910"/>
    </location>
</feature>
<reference evidence="8 9" key="1">
    <citation type="submission" date="2024-01" db="EMBL/GenBank/DDBJ databases">
        <title>Mariniflexile litorale sp. nov., isolated from the shallow sediments of the Sea of Japan.</title>
        <authorList>
            <person name="Romanenko L."/>
            <person name="Bystritskaya E."/>
            <person name="Isaeva M."/>
        </authorList>
    </citation>
    <scope>NUCLEOTIDE SEQUENCE [LARGE SCALE GENOMIC DNA]</scope>
    <source>
        <strain evidence="8 9">KCTC 32427</strain>
    </source>
</reference>
<dbReference type="Pfam" id="PF01095">
    <property type="entry name" value="Pectinesterase"/>
    <property type="match status" value="1"/>
</dbReference>
<dbReference type="Gene3D" id="2.160.20.10">
    <property type="entry name" value="Single-stranded right-handed beta-helix, Pectin lyase-like"/>
    <property type="match status" value="1"/>
</dbReference>
<dbReference type="InterPro" id="IPR026444">
    <property type="entry name" value="Secre_tail"/>
</dbReference>